<keyword evidence="2" id="KW-0238">DNA-binding</keyword>
<dbReference type="CDD" id="cd00090">
    <property type="entry name" value="HTH_ARSR"/>
    <property type="match status" value="1"/>
</dbReference>
<dbReference type="SMART" id="SM00418">
    <property type="entry name" value="HTH_ARSR"/>
    <property type="match status" value="1"/>
</dbReference>
<gene>
    <name evidence="6" type="ORF">MPL1032_20684</name>
    <name evidence="5" type="ORF">MPL3356_390333</name>
</gene>
<dbReference type="InterPro" id="IPR011991">
    <property type="entry name" value="ArsR-like_HTH"/>
</dbReference>
<evidence type="ECO:0000256" key="3">
    <source>
        <dbReference type="ARBA" id="ARBA00023163"/>
    </source>
</evidence>
<sequence>MSIQLIFEALSSPVRRKILAYVAHHELSAGEIAARFDMSKPSISQHLQLLEHAGLVRSEKRGKFVYYRQMPDTLASTLTGFVQEICPVGRPFRRESKALAKKAQGAKARAKKAPAAKPKATEAAVLKTAAAKPARAKASRVKAQNMV</sequence>
<evidence type="ECO:0000256" key="1">
    <source>
        <dbReference type="ARBA" id="ARBA00023015"/>
    </source>
</evidence>
<dbReference type="Pfam" id="PF12840">
    <property type="entry name" value="HTH_20"/>
    <property type="match status" value="1"/>
</dbReference>
<dbReference type="InterPro" id="IPR036388">
    <property type="entry name" value="WH-like_DNA-bd_sf"/>
</dbReference>
<dbReference type="GO" id="GO:0003700">
    <property type="term" value="F:DNA-binding transcription factor activity"/>
    <property type="evidence" value="ECO:0007669"/>
    <property type="project" value="InterPro"/>
</dbReference>
<dbReference type="InterPro" id="IPR051081">
    <property type="entry name" value="HTH_MetalResp_TranReg"/>
</dbReference>
<proteinExistence type="predicted"/>
<organism evidence="5 7">
    <name type="scientific">Mesorhizobium plurifarium</name>
    <dbReference type="NCBI Taxonomy" id="69974"/>
    <lineage>
        <taxon>Bacteria</taxon>
        <taxon>Pseudomonadati</taxon>
        <taxon>Pseudomonadota</taxon>
        <taxon>Alphaproteobacteria</taxon>
        <taxon>Hyphomicrobiales</taxon>
        <taxon>Phyllobacteriaceae</taxon>
        <taxon>Mesorhizobium</taxon>
    </lineage>
</organism>
<dbReference type="SUPFAM" id="SSF46785">
    <property type="entry name" value="Winged helix' DNA-binding domain"/>
    <property type="match status" value="1"/>
</dbReference>
<dbReference type="Proteomes" id="UP000045285">
    <property type="component" value="Unassembled WGS sequence"/>
</dbReference>
<dbReference type="AlphaFoldDB" id="A0A090FU81"/>
<evidence type="ECO:0000259" key="4">
    <source>
        <dbReference type="PROSITE" id="PS50987"/>
    </source>
</evidence>
<keyword evidence="1" id="KW-0805">Transcription regulation</keyword>
<dbReference type="InterPro" id="IPR001845">
    <property type="entry name" value="HTH_ArsR_DNA-bd_dom"/>
</dbReference>
<name>A0A090FU81_MESPL</name>
<dbReference type="PROSITE" id="PS50987">
    <property type="entry name" value="HTH_ARSR_2"/>
    <property type="match status" value="1"/>
</dbReference>
<dbReference type="PRINTS" id="PR00778">
    <property type="entry name" value="HTHARSR"/>
</dbReference>
<dbReference type="EMBL" id="CCND01000012">
    <property type="protein sequence ID" value="CDX56750.1"/>
    <property type="molecule type" value="Genomic_DNA"/>
</dbReference>
<keyword evidence="7" id="KW-1185">Reference proteome</keyword>
<reference evidence="6" key="1">
    <citation type="submission" date="2014-08" db="EMBL/GenBank/DDBJ databases">
        <title>DNA barcoding of Bradysia (Diptera: Sciaridae) for detection of the immature stages on agricultural crops.</title>
        <authorList>
            <person name="Shin S."/>
            <person name="Jung S."/>
            <person name="Heller K."/>
            <person name="Menzel F."/>
            <person name="Hong T.-K."/>
            <person name="Lee H."/>
            <person name="Lee S."/>
        </authorList>
    </citation>
    <scope>NUCLEOTIDE SEQUENCE</scope>
</reference>
<dbReference type="InterPro" id="IPR036390">
    <property type="entry name" value="WH_DNA-bd_sf"/>
</dbReference>
<dbReference type="EMBL" id="CCMZ01000033">
    <property type="protein sequence ID" value="CDX22460.1"/>
    <property type="molecule type" value="Genomic_DNA"/>
</dbReference>
<dbReference type="Proteomes" id="UP000182888">
    <property type="component" value="Unassembled WGS sequence"/>
</dbReference>
<keyword evidence="3" id="KW-0804">Transcription</keyword>
<reference evidence="8" key="4">
    <citation type="submission" date="2014-08" db="EMBL/GenBank/DDBJ databases">
        <authorList>
            <person name="Edwards T."/>
        </authorList>
    </citation>
    <scope>NUCLEOTIDE SEQUENCE [LARGE SCALE GENOMIC DNA]</scope>
</reference>
<feature type="domain" description="HTH arsR-type" evidence="4">
    <location>
        <begin position="1"/>
        <end position="89"/>
    </location>
</feature>
<evidence type="ECO:0000313" key="8">
    <source>
        <dbReference type="Proteomes" id="UP000182888"/>
    </source>
</evidence>
<dbReference type="NCBIfam" id="NF033788">
    <property type="entry name" value="HTH_metalloreg"/>
    <property type="match status" value="1"/>
</dbReference>
<dbReference type="GO" id="GO:0003677">
    <property type="term" value="F:DNA binding"/>
    <property type="evidence" value="ECO:0007669"/>
    <property type="project" value="UniProtKB-KW"/>
</dbReference>
<evidence type="ECO:0000313" key="5">
    <source>
        <dbReference type="EMBL" id="CDX22460.1"/>
    </source>
</evidence>
<evidence type="ECO:0000313" key="6">
    <source>
        <dbReference type="EMBL" id="CDX56750.1"/>
    </source>
</evidence>
<dbReference type="Gene3D" id="1.10.10.10">
    <property type="entry name" value="Winged helix-like DNA-binding domain superfamily/Winged helix DNA-binding domain"/>
    <property type="match status" value="1"/>
</dbReference>
<reference evidence="5" key="3">
    <citation type="submission" date="2014-08" db="EMBL/GenBank/DDBJ databases">
        <authorList>
            <person name="Moulin Lionel"/>
        </authorList>
    </citation>
    <scope>NUCLEOTIDE SEQUENCE [LARGE SCALE GENOMIC DNA]</scope>
</reference>
<dbReference type="PANTHER" id="PTHR33154:SF33">
    <property type="entry name" value="TRANSCRIPTIONAL REPRESSOR SDPR"/>
    <property type="match status" value="1"/>
</dbReference>
<protein>
    <submittedName>
        <fullName evidence="5">HTH domain family (Modular protein)</fullName>
    </submittedName>
</protein>
<reference evidence="7" key="2">
    <citation type="submission" date="2014-08" db="EMBL/GenBank/DDBJ databases">
        <authorList>
            <person name="Moulin L."/>
        </authorList>
    </citation>
    <scope>NUCLEOTIDE SEQUENCE [LARGE SCALE GENOMIC DNA]</scope>
</reference>
<dbReference type="PANTHER" id="PTHR33154">
    <property type="entry name" value="TRANSCRIPTIONAL REGULATOR, ARSR FAMILY"/>
    <property type="match status" value="1"/>
</dbReference>
<accession>A0A090FU81</accession>
<evidence type="ECO:0000256" key="2">
    <source>
        <dbReference type="ARBA" id="ARBA00023125"/>
    </source>
</evidence>
<evidence type="ECO:0000313" key="7">
    <source>
        <dbReference type="Proteomes" id="UP000045285"/>
    </source>
</evidence>